<protein>
    <submittedName>
        <fullName evidence="2">Uncharacterized protein</fullName>
    </submittedName>
</protein>
<evidence type="ECO:0000313" key="2">
    <source>
        <dbReference type="EMBL" id="CAD8372936.1"/>
    </source>
</evidence>
<feature type="chain" id="PRO_5030160301" evidence="1">
    <location>
        <begin position="21"/>
        <end position="144"/>
    </location>
</feature>
<feature type="signal peptide" evidence="1">
    <location>
        <begin position="1"/>
        <end position="20"/>
    </location>
</feature>
<reference evidence="2" key="1">
    <citation type="submission" date="2021-01" db="EMBL/GenBank/DDBJ databases">
        <authorList>
            <person name="Corre E."/>
            <person name="Pelletier E."/>
            <person name="Niang G."/>
            <person name="Scheremetjew M."/>
            <person name="Finn R."/>
            <person name="Kale V."/>
            <person name="Holt S."/>
            <person name="Cochrane G."/>
            <person name="Meng A."/>
            <person name="Brown T."/>
            <person name="Cohen L."/>
        </authorList>
    </citation>
    <scope>NUCLEOTIDE SEQUENCE</scope>
    <source>
        <strain evidence="2">CCMP3303</strain>
    </source>
</reference>
<sequence length="144" mass="16716">MKIYIFATIAALSAVATTAAGDIPLQRGLQKCYSCSKKGQYWIYKNGDGKCEKKWCEEKDMCIYKKVIDNKWCDDDDDDDDDKKDCGDKEEDCCDCVEDECDSHDSKKSFNKCVKKECKSECRDAAECYYDNKKRYKKYARNKC</sequence>
<dbReference type="AlphaFoldDB" id="A0A6U4E689"/>
<gene>
    <name evidence="2" type="ORF">MPOL1434_LOCUS7202</name>
</gene>
<accession>A0A6U4E689</accession>
<name>A0A6U4E689_9STRA</name>
<dbReference type="EMBL" id="HBEJ01012302">
    <property type="protein sequence ID" value="CAD8372936.1"/>
    <property type="molecule type" value="Transcribed_RNA"/>
</dbReference>
<organism evidence="2">
    <name type="scientific">Minutocellus polymorphus</name>
    <dbReference type="NCBI Taxonomy" id="265543"/>
    <lineage>
        <taxon>Eukaryota</taxon>
        <taxon>Sar</taxon>
        <taxon>Stramenopiles</taxon>
        <taxon>Ochrophyta</taxon>
        <taxon>Bacillariophyta</taxon>
        <taxon>Mediophyceae</taxon>
        <taxon>Cymatosirophycidae</taxon>
        <taxon>Cymatosirales</taxon>
        <taxon>Cymatosiraceae</taxon>
        <taxon>Minutocellus</taxon>
    </lineage>
</organism>
<keyword evidence="1" id="KW-0732">Signal</keyword>
<evidence type="ECO:0000256" key="1">
    <source>
        <dbReference type="SAM" id="SignalP"/>
    </source>
</evidence>
<proteinExistence type="predicted"/>